<dbReference type="OMA" id="MSIEIQT"/>
<proteinExistence type="predicted"/>
<evidence type="ECO:0000313" key="1">
    <source>
        <dbReference type="EMBL" id="EIE88191.1"/>
    </source>
</evidence>
<dbReference type="GO" id="GO:0006360">
    <property type="term" value="P:transcription by RNA polymerase I"/>
    <property type="evidence" value="ECO:0007669"/>
    <property type="project" value="InterPro"/>
</dbReference>
<dbReference type="VEuPathDB" id="FungiDB:RO3G_12902"/>
<dbReference type="Gene3D" id="6.20.250.70">
    <property type="match status" value="1"/>
</dbReference>
<reference evidence="1 2" key="1">
    <citation type="journal article" date="2009" name="PLoS Genet.">
        <title>Genomic analysis of the basal lineage fungus Rhizopus oryzae reveals a whole-genome duplication.</title>
        <authorList>
            <person name="Ma L.-J."/>
            <person name="Ibrahim A.S."/>
            <person name="Skory C."/>
            <person name="Grabherr M.G."/>
            <person name="Burger G."/>
            <person name="Butler M."/>
            <person name="Elias M."/>
            <person name="Idnurm A."/>
            <person name="Lang B.F."/>
            <person name="Sone T."/>
            <person name="Abe A."/>
            <person name="Calvo S.E."/>
            <person name="Corrochano L.M."/>
            <person name="Engels R."/>
            <person name="Fu J."/>
            <person name="Hansberg W."/>
            <person name="Kim J.-M."/>
            <person name="Kodira C.D."/>
            <person name="Koehrsen M.J."/>
            <person name="Liu B."/>
            <person name="Miranda-Saavedra D."/>
            <person name="O'Leary S."/>
            <person name="Ortiz-Castellanos L."/>
            <person name="Poulter R."/>
            <person name="Rodriguez-Romero J."/>
            <person name="Ruiz-Herrera J."/>
            <person name="Shen Y.-Q."/>
            <person name="Zeng Q."/>
            <person name="Galagan J."/>
            <person name="Birren B.W."/>
            <person name="Cuomo C.A."/>
            <person name="Wickes B.L."/>
        </authorList>
    </citation>
    <scope>NUCLEOTIDE SEQUENCE [LARGE SCALE GENOMIC DNA]</scope>
    <source>
        <strain evidence="2">RA 99-880 / ATCC MYA-4621 / FGSC 9543 / NRRL 43880</strain>
    </source>
</reference>
<organism evidence="1 2">
    <name type="scientific">Rhizopus delemar (strain RA 99-880 / ATCC MYA-4621 / FGSC 9543 / NRRL 43880)</name>
    <name type="common">Mucormycosis agent</name>
    <name type="synonym">Rhizopus arrhizus var. delemar</name>
    <dbReference type="NCBI Taxonomy" id="246409"/>
    <lineage>
        <taxon>Eukaryota</taxon>
        <taxon>Fungi</taxon>
        <taxon>Fungi incertae sedis</taxon>
        <taxon>Mucoromycota</taxon>
        <taxon>Mucoromycotina</taxon>
        <taxon>Mucoromycetes</taxon>
        <taxon>Mucorales</taxon>
        <taxon>Mucorineae</taxon>
        <taxon>Rhizopodaceae</taxon>
        <taxon>Rhizopus</taxon>
    </lineage>
</organism>
<dbReference type="AlphaFoldDB" id="I1CIB1"/>
<dbReference type="InterPro" id="IPR013240">
    <property type="entry name" value="DNA-dir_RNA_pol1_su_RPA34"/>
</dbReference>
<dbReference type="eggNOG" id="ENOG502T9EI">
    <property type="taxonomic scope" value="Eukaryota"/>
</dbReference>
<dbReference type="OrthoDB" id="76224at2759"/>
<sequence>MSLNNSIPKHFKPSLSKYSSSFDKETLVDDDKELWLIRVPDNVGYSPKYIIVPTEQFNSVDEDDEDSEKRDHGISGQEMLGFDCLVPCREENGKLVKINKPFEQYLILDEIVDIPDSTALAEAIRDSPVYKREQPEGLKMRFMPAGYYSSNSTT</sequence>
<dbReference type="RefSeq" id="XP_067523587.1">
    <property type="nucleotide sequence ID" value="XM_067667486.1"/>
</dbReference>
<accession>I1CIB1</accession>
<keyword evidence="2" id="KW-1185">Reference proteome</keyword>
<dbReference type="GeneID" id="93619867"/>
<dbReference type="InParanoid" id="I1CIB1"/>
<protein>
    <submittedName>
        <fullName evidence="1">Uncharacterized protein</fullName>
    </submittedName>
</protein>
<evidence type="ECO:0000313" key="2">
    <source>
        <dbReference type="Proteomes" id="UP000009138"/>
    </source>
</evidence>
<dbReference type="Pfam" id="PF08208">
    <property type="entry name" value="RNA_polI_A34"/>
    <property type="match status" value="1"/>
</dbReference>
<dbReference type="EMBL" id="CH476742">
    <property type="protein sequence ID" value="EIE88191.1"/>
    <property type="molecule type" value="Genomic_DNA"/>
</dbReference>
<dbReference type="Proteomes" id="UP000009138">
    <property type="component" value="Unassembled WGS sequence"/>
</dbReference>
<gene>
    <name evidence="1" type="ORF">RO3G_12902</name>
</gene>
<name>I1CIB1_RHIO9</name>